<accession>A0ABD0YK13</accession>
<dbReference type="Pfam" id="PF00078">
    <property type="entry name" value="RVT_1"/>
    <property type="match status" value="1"/>
</dbReference>
<dbReference type="PROSITE" id="PS51450">
    <property type="entry name" value="LRR"/>
    <property type="match status" value="1"/>
</dbReference>
<organism evidence="6 7">
    <name type="scientific">Ranatra chinensis</name>
    <dbReference type="NCBI Taxonomy" id="642074"/>
    <lineage>
        <taxon>Eukaryota</taxon>
        <taxon>Metazoa</taxon>
        <taxon>Ecdysozoa</taxon>
        <taxon>Arthropoda</taxon>
        <taxon>Hexapoda</taxon>
        <taxon>Insecta</taxon>
        <taxon>Pterygota</taxon>
        <taxon>Neoptera</taxon>
        <taxon>Paraneoptera</taxon>
        <taxon>Hemiptera</taxon>
        <taxon>Heteroptera</taxon>
        <taxon>Panheteroptera</taxon>
        <taxon>Nepomorpha</taxon>
        <taxon>Nepidae</taxon>
        <taxon>Ranatrinae</taxon>
        <taxon>Ranatra</taxon>
    </lineage>
</organism>
<evidence type="ECO:0000256" key="2">
    <source>
        <dbReference type="ARBA" id="ARBA00022737"/>
    </source>
</evidence>
<evidence type="ECO:0000256" key="3">
    <source>
        <dbReference type="ARBA" id="ARBA00023242"/>
    </source>
</evidence>
<dbReference type="Pfam" id="PF00560">
    <property type="entry name" value="LRR_1"/>
    <property type="match status" value="2"/>
</dbReference>
<evidence type="ECO:0000313" key="6">
    <source>
        <dbReference type="EMBL" id="KAL1131529.1"/>
    </source>
</evidence>
<dbReference type="InterPro" id="IPR001611">
    <property type="entry name" value="Leu-rich_rpt"/>
</dbReference>
<reference evidence="6 7" key="1">
    <citation type="submission" date="2024-07" db="EMBL/GenBank/DDBJ databases">
        <title>Chromosome-level genome assembly of the water stick insect Ranatra chinensis (Heteroptera: Nepidae).</title>
        <authorList>
            <person name="Liu X."/>
        </authorList>
    </citation>
    <scope>NUCLEOTIDE SEQUENCE [LARGE SCALE GENOMIC DNA]</scope>
    <source>
        <strain evidence="6">Cailab_2021Rc</strain>
        <tissue evidence="6">Muscle</tissue>
    </source>
</reference>
<proteinExistence type="predicted"/>
<dbReference type="Proteomes" id="UP001558652">
    <property type="component" value="Unassembled WGS sequence"/>
</dbReference>
<dbReference type="PANTHER" id="PTHR48051:SF1">
    <property type="entry name" value="RAS SUPPRESSOR PROTEIN 1"/>
    <property type="match status" value="1"/>
</dbReference>
<dbReference type="SUPFAM" id="SSF52058">
    <property type="entry name" value="L domain-like"/>
    <property type="match status" value="1"/>
</dbReference>
<keyword evidence="3" id="KW-0539">Nucleus</keyword>
<protein>
    <submittedName>
        <fullName evidence="6">Uncharacterized protein</fullName>
    </submittedName>
</protein>
<dbReference type="InterPro" id="IPR050216">
    <property type="entry name" value="LRR_domain-containing"/>
</dbReference>
<sequence length="506" mass="57027">MRLCGSIQVSNRQEPSLNLPKRRSERSYLSIGTFPGKNKEPYVLLQTQRNRTGVKYKILGNVESVFTRYVNEGKATLRFKSPPHDLIINCSSAVSDLKCFLQALKHCLLGDTSTSDDGGPVRKPVHYSNLAAVPKIPPKPKTKFTVTSKQNYPHLEGFPRTLESLEINGIEMVQLDRRILRLQNLRVLNLNNNRLVSLPCEIDLLPNLRELYLSDNCLGSGGPSSWLWMTGRTIHNSLHVLDLRNNKNMFRRLEAIFSLFYQNKKQETTEIGTDLSVSHNRLLWLPGSFRKMKLINVDVSFNRMELKIVGAADCPSANRLLKPNSLVDLSAQAVLNYRIYLLRDKISQYIPIKASVSQGGVLGPPIYFIYTAGIPTHSITHMATFADDICILTSHPDPPQDHLDDLHSWCNDGGLKFDEECLPRTLVSYLEEGCYCECGKSSFPPIPEGLIPYNLHRVASSVCYLQNSNLALLAVRSCRSATCSKNFVLSPGYMTMDYVMKDFILD</sequence>
<name>A0ABD0YK13_9HEMI</name>
<dbReference type="InterPro" id="IPR032675">
    <property type="entry name" value="LRR_dom_sf"/>
</dbReference>
<comment type="caution">
    <text evidence="6">The sequence shown here is derived from an EMBL/GenBank/DDBJ whole genome shotgun (WGS) entry which is preliminary data.</text>
</comment>
<dbReference type="Pfam" id="PF25344">
    <property type="entry name" value="PH_LRR1"/>
    <property type="match status" value="1"/>
</dbReference>
<dbReference type="AlphaFoldDB" id="A0ABD0YK13"/>
<dbReference type="PANTHER" id="PTHR48051">
    <property type="match status" value="1"/>
</dbReference>
<dbReference type="EMBL" id="JBFDAA010000006">
    <property type="protein sequence ID" value="KAL1131529.1"/>
    <property type="molecule type" value="Genomic_DNA"/>
</dbReference>
<feature type="domain" description="Reverse transcriptase" evidence="4">
    <location>
        <begin position="347"/>
        <end position="419"/>
    </location>
</feature>
<evidence type="ECO:0000313" key="7">
    <source>
        <dbReference type="Proteomes" id="UP001558652"/>
    </source>
</evidence>
<dbReference type="InterPro" id="IPR000477">
    <property type="entry name" value="RT_dom"/>
</dbReference>
<gene>
    <name evidence="6" type="ORF">AAG570_011146</name>
</gene>
<evidence type="ECO:0000259" key="4">
    <source>
        <dbReference type="Pfam" id="PF00078"/>
    </source>
</evidence>
<keyword evidence="2" id="KW-0677">Repeat</keyword>
<dbReference type="Gene3D" id="3.80.10.10">
    <property type="entry name" value="Ribonuclease Inhibitor"/>
    <property type="match status" value="1"/>
</dbReference>
<dbReference type="InterPro" id="IPR057437">
    <property type="entry name" value="PIF1/LRR1_PH"/>
</dbReference>
<keyword evidence="1" id="KW-0433">Leucine-rich repeat</keyword>
<keyword evidence="7" id="KW-1185">Reference proteome</keyword>
<feature type="domain" description="PIF1/LRR1 pleckstrin homology" evidence="5">
    <location>
        <begin position="1"/>
        <end position="114"/>
    </location>
</feature>
<evidence type="ECO:0000256" key="1">
    <source>
        <dbReference type="ARBA" id="ARBA00022614"/>
    </source>
</evidence>
<evidence type="ECO:0000259" key="5">
    <source>
        <dbReference type="Pfam" id="PF25344"/>
    </source>
</evidence>